<dbReference type="OrthoDB" id="9806559at2"/>
<evidence type="ECO:0000313" key="2">
    <source>
        <dbReference type="EMBL" id="PWF39451.1"/>
    </source>
</evidence>
<name>A0A2U2H9Y6_9BURK</name>
<comment type="caution">
    <text evidence="2">The sequence shown here is derived from an EMBL/GenBank/DDBJ whole genome shotgun (WGS) entry which is preliminary data.</text>
</comment>
<proteinExistence type="predicted"/>
<dbReference type="Pfam" id="PF19447">
    <property type="entry name" value="DUF5985"/>
    <property type="match status" value="1"/>
</dbReference>
<dbReference type="EMBL" id="PXWF02000339">
    <property type="protein sequence ID" value="PWF39451.1"/>
    <property type="molecule type" value="Genomic_DNA"/>
</dbReference>
<gene>
    <name evidence="2" type="ORF">C7C56_027010</name>
</gene>
<dbReference type="InterPro" id="IPR046027">
    <property type="entry name" value="DUF5985"/>
</dbReference>
<reference evidence="2 3" key="1">
    <citation type="submission" date="2018-04" db="EMBL/GenBank/DDBJ databases">
        <title>Massilia violaceinigra sp. nov., a novel purple-pigmented bacterium isolated from Tianshan glacier, Xinjiang, China.</title>
        <authorList>
            <person name="Wang H."/>
        </authorList>
    </citation>
    <scope>NUCLEOTIDE SEQUENCE [LARGE SCALE GENOMIC DNA]</scope>
    <source>
        <strain evidence="2 3">B448-2</strain>
    </source>
</reference>
<evidence type="ECO:0000313" key="3">
    <source>
        <dbReference type="Proteomes" id="UP000241421"/>
    </source>
</evidence>
<dbReference type="Proteomes" id="UP000241421">
    <property type="component" value="Unassembled WGS sequence"/>
</dbReference>
<evidence type="ECO:0000256" key="1">
    <source>
        <dbReference type="SAM" id="Phobius"/>
    </source>
</evidence>
<keyword evidence="1" id="KW-1133">Transmembrane helix</keyword>
<feature type="transmembrane region" description="Helical" evidence="1">
    <location>
        <begin position="28"/>
        <end position="51"/>
    </location>
</feature>
<feature type="transmembrane region" description="Helical" evidence="1">
    <location>
        <begin position="57"/>
        <end position="75"/>
    </location>
</feature>
<organism evidence="2 3">
    <name type="scientific">Massilia glaciei</name>
    <dbReference type="NCBI Taxonomy" id="1524097"/>
    <lineage>
        <taxon>Bacteria</taxon>
        <taxon>Pseudomonadati</taxon>
        <taxon>Pseudomonadota</taxon>
        <taxon>Betaproteobacteria</taxon>
        <taxon>Burkholderiales</taxon>
        <taxon>Oxalobacteraceae</taxon>
        <taxon>Telluria group</taxon>
        <taxon>Massilia</taxon>
    </lineage>
</organism>
<keyword evidence="1" id="KW-0472">Membrane</keyword>
<feature type="transmembrane region" description="Helical" evidence="1">
    <location>
        <begin position="6"/>
        <end position="21"/>
    </location>
</feature>
<protein>
    <submittedName>
        <fullName evidence="2">Uncharacterized protein</fullName>
    </submittedName>
</protein>
<keyword evidence="1" id="KW-0812">Transmembrane</keyword>
<accession>A0A2U2H9Y6</accession>
<keyword evidence="3" id="KW-1185">Reference proteome</keyword>
<dbReference type="AlphaFoldDB" id="A0A2U2H9Y6"/>
<sequence length="83" mass="9468">MLSGAIAMGLIVVSLFFLRYWRSTRDRFFLYFAASFALEALTRVLLGIAAAKSEDAPLYYLIRLLAYGLILIAIYEKNRGRKN</sequence>